<proteinExistence type="predicted"/>
<comment type="caution">
    <text evidence="2">The sequence shown here is derived from an EMBL/GenBank/DDBJ whole genome shotgun (WGS) entry which is preliminary data.</text>
</comment>
<name>A0A5C4M8D2_9PSEU</name>
<accession>A0A5C4M8D2</accession>
<feature type="transmembrane region" description="Helical" evidence="1">
    <location>
        <begin position="61"/>
        <end position="79"/>
    </location>
</feature>
<gene>
    <name evidence="2" type="ORF">FG385_03090</name>
</gene>
<keyword evidence="1" id="KW-0472">Membrane</keyword>
<dbReference type="AlphaFoldDB" id="A0A5C4M8D2"/>
<evidence type="ECO:0000313" key="2">
    <source>
        <dbReference type="EMBL" id="TNC29255.1"/>
    </source>
</evidence>
<evidence type="ECO:0000256" key="1">
    <source>
        <dbReference type="SAM" id="Phobius"/>
    </source>
</evidence>
<keyword evidence="1" id="KW-0812">Transmembrane</keyword>
<dbReference type="OrthoDB" id="4948328at2"/>
<feature type="transmembrane region" description="Helical" evidence="1">
    <location>
        <begin position="91"/>
        <end position="112"/>
    </location>
</feature>
<reference evidence="2 3" key="1">
    <citation type="submission" date="2019-06" db="EMBL/GenBank/DDBJ databases">
        <title>Amycolatopsis alkalitolerans sp. nov., isolated from Gastrodia elata Blume.</title>
        <authorList>
            <person name="Narsing Rao M.P."/>
            <person name="Li W.J."/>
        </authorList>
    </citation>
    <scope>NUCLEOTIDE SEQUENCE [LARGE SCALE GENOMIC DNA]</scope>
    <source>
        <strain evidence="2 3">SYSUP0005</strain>
    </source>
</reference>
<feature type="transmembrane region" description="Helical" evidence="1">
    <location>
        <begin position="36"/>
        <end position="54"/>
    </location>
</feature>
<dbReference type="EMBL" id="VDFW01000002">
    <property type="protein sequence ID" value="TNC29255.1"/>
    <property type="molecule type" value="Genomic_DNA"/>
</dbReference>
<sequence>MLIVFLGGAAVCLAPWIVYLAHTLPQRFDTGQWRTAWVGFDVALLCCFAGAAWLGLRRRRAAVPLLVATATLLCCDAWFDVLLDWTSPDRWTSVALAACAEVPIAAVLLVAANRLLVDRPRERTFTVRDIEVHTDPLAGRLLAALPSTVDDLARLTGQAGSEIATRLGALAADGYARKGRDGKWSALPQYFREPKLDEIDEPDRARVARYLDEKYDRELRLLAWAAGHRAEFGPWGRAHRAAARLTEPELRRFADDYRDLLTRHCQAHRHPVPGEREVAVRFYAFPPPPGTL</sequence>
<evidence type="ECO:0008006" key="4">
    <source>
        <dbReference type="Google" id="ProtNLM"/>
    </source>
</evidence>
<organism evidence="2 3">
    <name type="scientific">Amycolatopsis alkalitolerans</name>
    <dbReference type="NCBI Taxonomy" id="2547244"/>
    <lineage>
        <taxon>Bacteria</taxon>
        <taxon>Bacillati</taxon>
        <taxon>Actinomycetota</taxon>
        <taxon>Actinomycetes</taxon>
        <taxon>Pseudonocardiales</taxon>
        <taxon>Pseudonocardiaceae</taxon>
        <taxon>Amycolatopsis</taxon>
    </lineage>
</organism>
<dbReference type="Proteomes" id="UP000305546">
    <property type="component" value="Unassembled WGS sequence"/>
</dbReference>
<keyword evidence="3" id="KW-1185">Reference proteome</keyword>
<keyword evidence="1" id="KW-1133">Transmembrane helix</keyword>
<protein>
    <recommendedName>
        <fullName evidence="4">HTH iclR-type domain-containing protein</fullName>
    </recommendedName>
</protein>
<evidence type="ECO:0000313" key="3">
    <source>
        <dbReference type="Proteomes" id="UP000305546"/>
    </source>
</evidence>